<dbReference type="SUPFAM" id="SSF101386">
    <property type="entry name" value="all-alpha NTP pyrophosphatases"/>
    <property type="match status" value="1"/>
</dbReference>
<proteinExistence type="predicted"/>
<evidence type="ECO:0000259" key="1">
    <source>
        <dbReference type="Pfam" id="PF03819"/>
    </source>
</evidence>
<dbReference type="PIRSF" id="PIRSF029904">
    <property type="entry name" value="UCP029904_pph"/>
    <property type="match status" value="1"/>
</dbReference>
<comment type="caution">
    <text evidence="2">The sequence shown here is derived from an EMBL/GenBank/DDBJ whole genome shotgun (WGS) entry which is preliminary data.</text>
</comment>
<keyword evidence="2" id="KW-0378">Hydrolase</keyword>
<dbReference type="STRING" id="1802730.A2591_01495"/>
<dbReference type="EMBL" id="MHUZ01000010">
    <property type="protein sequence ID" value="OHA86049.1"/>
    <property type="molecule type" value="Genomic_DNA"/>
</dbReference>
<dbReference type="CDD" id="cd11531">
    <property type="entry name" value="NTP-PPase_BsYpjD"/>
    <property type="match status" value="1"/>
</dbReference>
<organism evidence="2 3">
    <name type="scientific">Candidatus Yonathbacteria bacterium RIFOXYD1_FULL_52_36</name>
    <dbReference type="NCBI Taxonomy" id="1802730"/>
    <lineage>
        <taxon>Bacteria</taxon>
        <taxon>Candidatus Yonathiibacteriota</taxon>
    </lineage>
</organism>
<dbReference type="PANTHER" id="PTHR42692:SF1">
    <property type="entry name" value="NUCLEOTIDE PYROPHOSPHOHYDROLASE"/>
    <property type="match status" value="1"/>
</dbReference>
<dbReference type="GO" id="GO:0016787">
    <property type="term" value="F:hydrolase activity"/>
    <property type="evidence" value="ECO:0007669"/>
    <property type="project" value="UniProtKB-KW"/>
</dbReference>
<feature type="domain" description="NTP pyrophosphohydrolase MazG-like" evidence="1">
    <location>
        <begin position="32"/>
        <end position="108"/>
    </location>
</feature>
<evidence type="ECO:0000313" key="2">
    <source>
        <dbReference type="EMBL" id="OHA86049.1"/>
    </source>
</evidence>
<accession>A0A1G2SN45</accession>
<dbReference type="Pfam" id="PF03819">
    <property type="entry name" value="MazG"/>
    <property type="match status" value="1"/>
</dbReference>
<evidence type="ECO:0000313" key="3">
    <source>
        <dbReference type="Proteomes" id="UP000178168"/>
    </source>
</evidence>
<sequence length="111" mass="13069">MFCKITIKSMKDQQKQVDEWVSQYKMGYWQPLEIMARLTEETGELARELNHRFGPKKKKAEEDTADLENEAADIIFTLCCLANSLNLDLDRGFKHAMDKCYGRDKDRFEKK</sequence>
<name>A0A1G2SN45_9BACT</name>
<dbReference type="InterPro" id="IPR012359">
    <property type="entry name" value="MazG-related_YpjD"/>
</dbReference>
<dbReference type="Proteomes" id="UP000178168">
    <property type="component" value="Unassembled WGS sequence"/>
</dbReference>
<gene>
    <name evidence="2" type="ORF">A2591_01495</name>
</gene>
<reference evidence="2 3" key="1">
    <citation type="journal article" date="2016" name="Nat. Commun.">
        <title>Thousands of microbial genomes shed light on interconnected biogeochemical processes in an aquifer system.</title>
        <authorList>
            <person name="Anantharaman K."/>
            <person name="Brown C.T."/>
            <person name="Hug L.A."/>
            <person name="Sharon I."/>
            <person name="Castelle C.J."/>
            <person name="Probst A.J."/>
            <person name="Thomas B.C."/>
            <person name="Singh A."/>
            <person name="Wilkins M.J."/>
            <person name="Karaoz U."/>
            <person name="Brodie E.L."/>
            <person name="Williams K.H."/>
            <person name="Hubbard S.S."/>
            <person name="Banfield J.F."/>
        </authorList>
    </citation>
    <scope>NUCLEOTIDE SEQUENCE [LARGE SCALE GENOMIC DNA]</scope>
</reference>
<dbReference type="Gene3D" id="1.10.287.1080">
    <property type="entry name" value="MazG-like"/>
    <property type="match status" value="1"/>
</dbReference>
<dbReference type="PANTHER" id="PTHR42692">
    <property type="entry name" value="NUCLEOTIDE PYROPHOSPHOHYDROLASE"/>
    <property type="match status" value="1"/>
</dbReference>
<dbReference type="InterPro" id="IPR004518">
    <property type="entry name" value="MazG-like_dom"/>
</dbReference>
<protein>
    <submittedName>
        <fullName evidence="2">Nucleotide pyrophosphohydrolase</fullName>
    </submittedName>
</protein>
<dbReference type="AlphaFoldDB" id="A0A1G2SN45"/>
<dbReference type="InterPro" id="IPR047046">
    <property type="entry name" value="YpjD/YvdC"/>
</dbReference>